<organism evidence="1 2">
    <name type="scientific">Rhizobium oryziradicis</name>
    <dbReference type="NCBI Taxonomy" id="1867956"/>
    <lineage>
        <taxon>Bacteria</taxon>
        <taxon>Pseudomonadati</taxon>
        <taxon>Pseudomonadota</taxon>
        <taxon>Alphaproteobacteria</taxon>
        <taxon>Hyphomicrobiales</taxon>
        <taxon>Rhizobiaceae</taxon>
        <taxon>Rhizobium/Agrobacterium group</taxon>
        <taxon>Rhizobium</taxon>
    </lineage>
</organism>
<accession>A0A1Q8ZRD6</accession>
<dbReference type="EMBL" id="MKIM01000027">
    <property type="protein sequence ID" value="OLP44644.1"/>
    <property type="molecule type" value="Genomic_DNA"/>
</dbReference>
<evidence type="ECO:0000313" key="1">
    <source>
        <dbReference type="EMBL" id="OLP44644.1"/>
    </source>
</evidence>
<dbReference type="Proteomes" id="UP000186894">
    <property type="component" value="Unassembled WGS sequence"/>
</dbReference>
<dbReference type="STRING" id="1867956.BJF95_09090"/>
<sequence length="66" mass="7260">MKVRFTEDFDYRPTPACTIAYKAGMVETVKRACGEDAVAKGKAVEVLPRGRKAKAVKEEQADGDQQ</sequence>
<dbReference type="OrthoDB" id="8101189at2"/>
<evidence type="ECO:0000313" key="2">
    <source>
        <dbReference type="Proteomes" id="UP000186894"/>
    </source>
</evidence>
<comment type="caution">
    <text evidence="1">The sequence shown here is derived from an EMBL/GenBank/DDBJ whole genome shotgun (WGS) entry which is preliminary data.</text>
</comment>
<proteinExistence type="predicted"/>
<gene>
    <name evidence="1" type="ORF">BJF95_09090</name>
</gene>
<protein>
    <submittedName>
        <fullName evidence="1">Uncharacterized protein</fullName>
    </submittedName>
</protein>
<dbReference type="AlphaFoldDB" id="A0A1Q8ZRD6"/>
<dbReference type="RefSeq" id="WP_075640152.1">
    <property type="nucleotide sequence ID" value="NZ_MKIM01000027.1"/>
</dbReference>
<name>A0A1Q8ZRD6_9HYPH</name>
<keyword evidence="2" id="KW-1185">Reference proteome</keyword>
<reference evidence="1 2" key="1">
    <citation type="submission" date="2016-09" db="EMBL/GenBank/DDBJ databases">
        <title>Rhizobium oryziradicis sp. nov., isolated from the root of rice.</title>
        <authorList>
            <person name="Zhao J."/>
            <person name="Zhang X."/>
        </authorList>
    </citation>
    <scope>NUCLEOTIDE SEQUENCE [LARGE SCALE GENOMIC DNA]</scope>
    <source>
        <strain evidence="1 2">N19</strain>
    </source>
</reference>